<dbReference type="EMBL" id="CP000384">
    <property type="protein sequence ID" value="ABG11344.1"/>
    <property type="molecule type" value="Genomic_DNA"/>
</dbReference>
<evidence type="ECO:0000313" key="5">
    <source>
        <dbReference type="EMBL" id="ABG11344.1"/>
    </source>
</evidence>
<feature type="domain" description="Hydantoinase A/oxoprolinase" evidence="2">
    <location>
        <begin position="214"/>
        <end position="498"/>
    </location>
</feature>
<dbReference type="PANTHER" id="PTHR11365">
    <property type="entry name" value="5-OXOPROLINASE RELATED"/>
    <property type="match status" value="1"/>
</dbReference>
<sequence>MAYFVGIDIGGTFTDAVLLDDSGTARLLKTPTTLHDPSEGVNNALALAEKELDLPAGSILRQVDYFGLGTTVATNALIERKGVKTGIITTRGFRDAILMQRATGHWAGRELHEIRHDSQRTQVEPVVPRPLIREVTERIDYKGAVIVALDEDEVRTEVQALIDAGVQAIAVCLLWSFREPSHEQRVAAIIREMAPQIYLTISSELAPVLGEYERTATTALNAYLGPAVQGYMTKLNGSLRDRGLKGSLRILDSGGGVITPERAGDTAVSILTSGPAGGVLASAQLARRIGTPNVLTTDMGGTSFDVGMITDYEPVISPQQQVNGYQVLKPAVKVTAIGAGGGSIARVVDGRLVVGPTSAGSVPGPVCYRRGGTEPTVTDADVVLGIIDPTYFLGGSMGLDKEGAERAMYDRIAKPLGLSVQEAAYGIKAIADHRMADLLDTLTVGQGHDPRDFVVFAYGGAGGAHCHQFGAELGAQSILVPATATVHSAFGAAMSDLHVSAEISDPMHSATWDGAEDAFDPERLTRHFEDLEAEVTKELLGSGAVTERIVVQRFADVRFRMQSKGLSVPVEPGNLDTGAIVRMMDAFRTQFVELYGREALFLGAGVEIVSLRVQAKGELDKPRVTHVVSAAGQSAGTRHHGRCTSVPSTGRRSPTSPAAPNCARATGCRGRPSSNTRARPSSSDPARPPSSTKWRTPSSTPARRIPEREHSHRHSRRRGCHHLRGGPQPPHRHRRPAVGGAQERLRLTAGDRGQRLQHRRLPGRR</sequence>
<feature type="compositionally biased region" description="Polar residues" evidence="1">
    <location>
        <begin position="645"/>
        <end position="658"/>
    </location>
</feature>
<gene>
    <name evidence="5" type="ordered locus">Mmcs_5243</name>
</gene>
<keyword evidence="5" id="KW-0378">Hydrolase</keyword>
<dbReference type="InterPro" id="IPR002821">
    <property type="entry name" value="Hydantoinase_A"/>
</dbReference>
<dbReference type="InterPro" id="IPR043129">
    <property type="entry name" value="ATPase_NBD"/>
</dbReference>
<dbReference type="GO" id="GO:0006749">
    <property type="term" value="P:glutathione metabolic process"/>
    <property type="evidence" value="ECO:0007669"/>
    <property type="project" value="TreeGrafter"/>
</dbReference>
<evidence type="ECO:0000256" key="1">
    <source>
        <dbReference type="SAM" id="MobiDB-lite"/>
    </source>
</evidence>
<dbReference type="KEGG" id="mmc:Mmcs_5243"/>
<feature type="domain" description="Hydantoinase/oxoprolinase N-terminal" evidence="3">
    <location>
        <begin position="5"/>
        <end position="193"/>
    </location>
</feature>
<evidence type="ECO:0000259" key="4">
    <source>
        <dbReference type="Pfam" id="PF19278"/>
    </source>
</evidence>
<protein>
    <submittedName>
        <fullName evidence="5">5-oxoprolinase (ATP-hydrolyzing)</fullName>
        <ecNumber evidence="5">3.5.2.9</ecNumber>
    </submittedName>
</protein>
<feature type="compositionally biased region" description="Basic residues" evidence="1">
    <location>
        <begin position="711"/>
        <end position="736"/>
    </location>
</feature>
<feature type="compositionally biased region" description="Basic residues" evidence="1">
    <location>
        <begin position="755"/>
        <end position="765"/>
    </location>
</feature>
<name>A0A5Q5BST2_MYCSS</name>
<reference evidence="5" key="1">
    <citation type="submission" date="2006-06" db="EMBL/GenBank/DDBJ databases">
        <title>Complete sequence of chromosome of Mycobacterium sp. MCS.</title>
        <authorList>
            <consortium name="US DOE Joint Genome Institute"/>
            <person name="Copeland A."/>
            <person name="Lucas S."/>
            <person name="Lapidus A."/>
            <person name="Barry K."/>
            <person name="Detter J.C."/>
            <person name="Glavina del Rio T."/>
            <person name="Hammon N."/>
            <person name="Israni S."/>
            <person name="Dalin E."/>
            <person name="Tice H."/>
            <person name="Pitluck S."/>
            <person name="Martinez M."/>
            <person name="Schmutz J."/>
            <person name="Larimer F."/>
            <person name="Land M."/>
            <person name="Hauser L."/>
            <person name="Kyrpides N."/>
            <person name="Kim E."/>
            <person name="Miller C.D."/>
            <person name="Hughes J.E."/>
            <person name="Anderson A.J."/>
            <person name="Sims R.C."/>
            <person name="Richardson P."/>
        </authorList>
    </citation>
    <scope>NUCLEOTIDE SEQUENCE [LARGE SCALE GENOMIC DNA]</scope>
    <source>
        <strain evidence="5">MCS</strain>
    </source>
</reference>
<dbReference type="GO" id="GO:0017168">
    <property type="term" value="F:5-oxoprolinase (ATP-hydrolyzing) activity"/>
    <property type="evidence" value="ECO:0007669"/>
    <property type="project" value="UniProtKB-EC"/>
</dbReference>
<dbReference type="InterPro" id="IPR045079">
    <property type="entry name" value="Oxoprolinase-like"/>
</dbReference>
<dbReference type="Pfam" id="PF01968">
    <property type="entry name" value="Hydantoinase_A"/>
    <property type="match status" value="1"/>
</dbReference>
<feature type="compositionally biased region" description="Polar residues" evidence="1">
    <location>
        <begin position="692"/>
        <end position="701"/>
    </location>
</feature>
<dbReference type="GO" id="GO:0005829">
    <property type="term" value="C:cytosol"/>
    <property type="evidence" value="ECO:0007669"/>
    <property type="project" value="TreeGrafter"/>
</dbReference>
<organism evidence="5">
    <name type="scientific">Mycobacterium sp. (strain MCS)</name>
    <dbReference type="NCBI Taxonomy" id="164756"/>
    <lineage>
        <taxon>Bacteria</taxon>
        <taxon>Bacillati</taxon>
        <taxon>Actinomycetota</taxon>
        <taxon>Actinomycetes</taxon>
        <taxon>Mycobacteriales</taxon>
        <taxon>Mycobacteriaceae</taxon>
        <taxon>Mycobacterium</taxon>
    </lineage>
</organism>
<dbReference type="PANTHER" id="PTHR11365:SF23">
    <property type="entry name" value="HYPOTHETICAL 5-OXOPROLINASE (EUROFUNG)-RELATED"/>
    <property type="match status" value="1"/>
</dbReference>
<dbReference type="InterPro" id="IPR008040">
    <property type="entry name" value="Hydant_A_N"/>
</dbReference>
<proteinExistence type="predicted"/>
<dbReference type="InterPro" id="IPR049517">
    <property type="entry name" value="ACX-like_C"/>
</dbReference>
<dbReference type="Pfam" id="PF05378">
    <property type="entry name" value="Hydant_A_N"/>
    <property type="match status" value="1"/>
</dbReference>
<dbReference type="AlphaFoldDB" id="A0A5Q5BST2"/>
<feature type="domain" description="Acetophenone carboxylase-like C-terminal" evidence="4">
    <location>
        <begin position="522"/>
        <end position="627"/>
    </location>
</feature>
<dbReference type="Pfam" id="PF19278">
    <property type="entry name" value="Hydant_A_C"/>
    <property type="match status" value="1"/>
</dbReference>
<dbReference type="SUPFAM" id="SSF53067">
    <property type="entry name" value="Actin-like ATPase domain"/>
    <property type="match status" value="1"/>
</dbReference>
<evidence type="ECO:0000259" key="3">
    <source>
        <dbReference type="Pfam" id="PF05378"/>
    </source>
</evidence>
<dbReference type="EC" id="3.5.2.9" evidence="5"/>
<feature type="region of interest" description="Disordered" evidence="1">
    <location>
        <begin position="630"/>
        <end position="765"/>
    </location>
</feature>
<feature type="compositionally biased region" description="Low complexity" evidence="1">
    <location>
        <begin position="677"/>
        <end position="691"/>
    </location>
</feature>
<accession>A0A5Q5BST2</accession>
<evidence type="ECO:0000259" key="2">
    <source>
        <dbReference type="Pfam" id="PF01968"/>
    </source>
</evidence>